<accession>A0A2W0D0Z4</accession>
<dbReference type="InterPro" id="IPR029063">
    <property type="entry name" value="SAM-dependent_MTases_sf"/>
</dbReference>
<keyword evidence="4" id="KW-0808">Transferase</keyword>
<dbReference type="OrthoDB" id="396512at2"/>
<reference evidence="4 5" key="1">
    <citation type="submission" date="2018-01" db="EMBL/GenBank/DDBJ databases">
        <title>Genome sequence of the PGP bacterium Paenibacillus illinoisensis E3.</title>
        <authorList>
            <person name="Rolli E."/>
            <person name="Marasco R."/>
            <person name="Bessem C."/>
            <person name="Michoud G."/>
            <person name="Gaiarsa S."/>
            <person name="Borin S."/>
            <person name="Daffonchio D."/>
        </authorList>
    </citation>
    <scope>NUCLEOTIDE SEQUENCE [LARGE SCALE GENOMIC DNA]</scope>
    <source>
        <strain evidence="4 5">E3</strain>
    </source>
</reference>
<dbReference type="SUPFAM" id="SSF53448">
    <property type="entry name" value="Nucleotide-diphospho-sugar transferases"/>
    <property type="match status" value="1"/>
</dbReference>
<proteinExistence type="inferred from homology"/>
<dbReference type="PANTHER" id="PTHR22916">
    <property type="entry name" value="GLYCOSYLTRANSFERASE"/>
    <property type="match status" value="1"/>
</dbReference>
<dbReference type="InterPro" id="IPR029044">
    <property type="entry name" value="Nucleotide-diphossugar_trans"/>
</dbReference>
<dbReference type="RefSeq" id="WP_110758651.1">
    <property type="nucleotide sequence ID" value="NZ_PRLG01000018.1"/>
</dbReference>
<protein>
    <submittedName>
        <fullName evidence="4">Glycosyl transferase</fullName>
        <ecNumber evidence="4">2.4.1.214</ecNumber>
    </submittedName>
</protein>
<dbReference type="GO" id="GO:0018392">
    <property type="term" value="F:glycoprotein 3-alpha-L-fucosyltransferase activity"/>
    <property type="evidence" value="ECO:0007669"/>
    <property type="project" value="UniProtKB-EC"/>
</dbReference>
<dbReference type="InterPro" id="IPR013216">
    <property type="entry name" value="Methyltransf_11"/>
</dbReference>
<dbReference type="Gene3D" id="3.40.50.150">
    <property type="entry name" value="Vaccinia Virus protein VP39"/>
    <property type="match status" value="1"/>
</dbReference>
<dbReference type="InterPro" id="IPR001173">
    <property type="entry name" value="Glyco_trans_2-like"/>
</dbReference>
<dbReference type="PANTHER" id="PTHR22916:SF3">
    <property type="entry name" value="UDP-GLCNAC:BETAGAL BETA-1,3-N-ACETYLGLUCOSAMINYLTRANSFERASE-LIKE PROTEIN 1"/>
    <property type="match status" value="1"/>
</dbReference>
<organism evidence="4 5">
    <name type="scientific">Paenibacillus illinoisensis</name>
    <dbReference type="NCBI Taxonomy" id="59845"/>
    <lineage>
        <taxon>Bacteria</taxon>
        <taxon>Bacillati</taxon>
        <taxon>Bacillota</taxon>
        <taxon>Bacilli</taxon>
        <taxon>Bacillales</taxon>
        <taxon>Paenibacillaceae</taxon>
        <taxon>Paenibacillus</taxon>
    </lineage>
</organism>
<dbReference type="EC" id="2.4.1.214" evidence="4"/>
<evidence type="ECO:0000259" key="2">
    <source>
        <dbReference type="Pfam" id="PF00535"/>
    </source>
</evidence>
<name>A0A2W0D0Z4_9BACL</name>
<evidence type="ECO:0000313" key="5">
    <source>
        <dbReference type="Proteomes" id="UP000247459"/>
    </source>
</evidence>
<dbReference type="CDD" id="cd02440">
    <property type="entry name" value="AdoMet_MTases"/>
    <property type="match status" value="1"/>
</dbReference>
<dbReference type="GO" id="GO:0008757">
    <property type="term" value="F:S-adenosylmethionine-dependent methyltransferase activity"/>
    <property type="evidence" value="ECO:0007669"/>
    <property type="project" value="InterPro"/>
</dbReference>
<dbReference type="EMBL" id="PRLG01000018">
    <property type="protein sequence ID" value="PYY29581.1"/>
    <property type="molecule type" value="Genomic_DNA"/>
</dbReference>
<evidence type="ECO:0000313" key="4">
    <source>
        <dbReference type="EMBL" id="PYY29581.1"/>
    </source>
</evidence>
<dbReference type="Pfam" id="PF00535">
    <property type="entry name" value="Glycos_transf_2"/>
    <property type="match status" value="1"/>
</dbReference>
<feature type="domain" description="Glycosyltransferase 2-like" evidence="2">
    <location>
        <begin position="294"/>
        <end position="453"/>
    </location>
</feature>
<dbReference type="SUPFAM" id="SSF53335">
    <property type="entry name" value="S-adenosyl-L-methionine-dependent methyltransferases"/>
    <property type="match status" value="1"/>
</dbReference>
<sequence length="624" mass="70185">MSIAVSLLDEVIQLIKEGNLERGYEICFKELMDKNHIKEADAGLALLSMVVGNHELADWYLSKSNELNQGTNVAEILLEINDSNIKKKWDNYRRLRNQQELKRMAVTAPLCRGDVLEIGCANGDLSIFIASHGSNLYGIDIDPVAIDLARHKTAQLGFDTCRFQVGNGYKLEFSSNTFDTVVVAEVLEHVDDPKKIISEAYRVCKPGGKVIFSVPNAYSIPDPDHSNIFTKEILNGLVDFTIGHDLEWVEEVPNEWIMGTLLKHNGHITHSPAINDDMFLPQPYTITKSEALVTVIIPTYNRIEFIAETIESVIQQSHTNLQIIVVDDGSVESPKDVLKPFMDNIQFLSKENGGKSSALNFAIGEAKGDFIWVFDDDDIALPLKLELQLKRFALNPKLGLVHTRSINFINGTGEINGLHDLSPYNGVLDYKLLIKGCFIHGPTAVFKRECLNEVVGWDEELIRAQDFDFWLRIAKHYEMEYLPVPTVKYRLHTGSRGSADNPVAYNEIVSATNDYEKLIYSKLYRTVQINEIYPMEFSSDEVAPMLEAFLDRAVIFAKKGLLNEVNLDVSIVRDNSISYGNPCFSAMGIRNIHNLANIAVKGNWSDQELVNNVLELLKMVTTKD</sequence>
<dbReference type="Gene3D" id="3.90.550.10">
    <property type="entry name" value="Spore Coat Polysaccharide Biosynthesis Protein SpsA, Chain A"/>
    <property type="match status" value="1"/>
</dbReference>
<comment type="similarity">
    <text evidence="1">Belongs to the glycosyltransferase 2 family.</text>
</comment>
<dbReference type="Proteomes" id="UP000247459">
    <property type="component" value="Unassembled WGS sequence"/>
</dbReference>
<evidence type="ECO:0000259" key="3">
    <source>
        <dbReference type="Pfam" id="PF08241"/>
    </source>
</evidence>
<comment type="caution">
    <text evidence="4">The sequence shown here is derived from an EMBL/GenBank/DDBJ whole genome shotgun (WGS) entry which is preliminary data.</text>
</comment>
<dbReference type="AlphaFoldDB" id="A0A2W0D0Z4"/>
<evidence type="ECO:0000256" key="1">
    <source>
        <dbReference type="ARBA" id="ARBA00006739"/>
    </source>
</evidence>
<gene>
    <name evidence="4" type="ORF">PIL02S_02546</name>
</gene>
<keyword evidence="4" id="KW-0328">Glycosyltransferase</keyword>
<feature type="domain" description="Methyltransferase type 11" evidence="3">
    <location>
        <begin position="116"/>
        <end position="212"/>
    </location>
</feature>
<dbReference type="Pfam" id="PF08241">
    <property type="entry name" value="Methyltransf_11"/>
    <property type="match status" value="1"/>
</dbReference>